<reference evidence="6 7" key="1">
    <citation type="submission" date="2023-01" db="EMBL/GenBank/DDBJ databases">
        <title>Complete genome sequence of Muricauda aquimarina strain IFOP_LL357.</title>
        <authorList>
            <person name="Gajardo G."/>
            <person name="Ueki S."/>
            <person name="Maruyama F."/>
        </authorList>
    </citation>
    <scope>NUCLEOTIDE SEQUENCE [LARGE SCALE GENOMIC DNA]</scope>
    <source>
        <strain evidence="6 7">IFOP_LL357</strain>
    </source>
</reference>
<feature type="transmembrane region" description="Helical" evidence="4">
    <location>
        <begin position="16"/>
        <end position="34"/>
    </location>
</feature>
<name>A0AA48HMM6_9FLAO</name>
<dbReference type="Gene3D" id="1.10.287.470">
    <property type="entry name" value="Helix hairpin bin"/>
    <property type="match status" value="1"/>
</dbReference>
<dbReference type="InterPro" id="IPR006143">
    <property type="entry name" value="RND_pump_MFP"/>
</dbReference>
<dbReference type="InterPro" id="IPR058627">
    <property type="entry name" value="MdtA-like_C"/>
</dbReference>
<keyword evidence="4" id="KW-1133">Transmembrane helix</keyword>
<sequence length="416" mass="47633">MDIQLEKKKGLKLKHYGYIALGILLLFVGYKLVFASSMSTFRTEKERLSLSTVTDGKFDDYITINGNVAPIATIYMDAYEGGRVSEKLIEEGSMVKKGDIILRLENMALYEQILASESNLALKQNDLRSTKLTFDSRQVEGRRSLATAEYDLQRLKRNYEQNQELFKDELISKETYLLSKENYELAKKQYDIVKLQTEQDDELRKTSLTGLDADLARMQKTLSMVYDRLDHLNVRAPADGQLGFLDAEIGQNISQGQRIGQINVLTDFKIEADIDEHYIDRVKRDLSATLERNGNEYKLRLRKVYPEVRNGRFRVDLVFVDDKPETIRAGQSYNIRLQLGESNDALLLPKGGFFQSTGGQWVFVVDPNGNEAIRRNIRLGKQNSRYYEVLEGLQPGEQVITSNYDSFGDAERIVLK</sequence>
<dbReference type="EMBL" id="AP027268">
    <property type="protein sequence ID" value="BDW92339.1"/>
    <property type="molecule type" value="Genomic_DNA"/>
</dbReference>
<evidence type="ECO:0000313" key="6">
    <source>
        <dbReference type="EMBL" id="BDW92339.1"/>
    </source>
</evidence>
<feature type="domain" description="Multidrug resistance protein MdtA-like C-terminal permuted SH3" evidence="5">
    <location>
        <begin position="344"/>
        <end position="405"/>
    </location>
</feature>
<keyword evidence="4" id="KW-0812">Transmembrane</keyword>
<dbReference type="AlphaFoldDB" id="A0AA48HMM6"/>
<comment type="subcellular location">
    <subcellularLocation>
        <location evidence="1">Cell envelope</location>
    </subcellularLocation>
</comment>
<protein>
    <submittedName>
        <fullName evidence="6">ABC transporter permease</fullName>
    </submittedName>
</protein>
<dbReference type="RefSeq" id="WP_224836024.1">
    <property type="nucleotide sequence ID" value="NZ_AP027268.1"/>
</dbReference>
<keyword evidence="3" id="KW-0175">Coiled coil</keyword>
<evidence type="ECO:0000256" key="4">
    <source>
        <dbReference type="SAM" id="Phobius"/>
    </source>
</evidence>
<evidence type="ECO:0000259" key="5">
    <source>
        <dbReference type="Pfam" id="PF25967"/>
    </source>
</evidence>
<dbReference type="Pfam" id="PF25967">
    <property type="entry name" value="RND-MFP_C"/>
    <property type="match status" value="1"/>
</dbReference>
<accession>A0AA48HMM6</accession>
<dbReference type="InterPro" id="IPR050465">
    <property type="entry name" value="UPF0194_transport"/>
</dbReference>
<dbReference type="Gene3D" id="2.40.30.170">
    <property type="match status" value="1"/>
</dbReference>
<dbReference type="PANTHER" id="PTHR32347">
    <property type="entry name" value="EFFLUX SYSTEM COMPONENT YKNX-RELATED"/>
    <property type="match status" value="1"/>
</dbReference>
<keyword evidence="7" id="KW-1185">Reference proteome</keyword>
<evidence type="ECO:0000313" key="7">
    <source>
        <dbReference type="Proteomes" id="UP001330184"/>
    </source>
</evidence>
<evidence type="ECO:0000256" key="3">
    <source>
        <dbReference type="ARBA" id="ARBA00023054"/>
    </source>
</evidence>
<dbReference type="Gene3D" id="2.40.50.100">
    <property type="match status" value="1"/>
</dbReference>
<dbReference type="GO" id="GO:0022857">
    <property type="term" value="F:transmembrane transporter activity"/>
    <property type="evidence" value="ECO:0007669"/>
    <property type="project" value="InterPro"/>
</dbReference>
<dbReference type="GO" id="GO:0030313">
    <property type="term" value="C:cell envelope"/>
    <property type="evidence" value="ECO:0007669"/>
    <property type="project" value="UniProtKB-SubCell"/>
</dbReference>
<dbReference type="NCBIfam" id="TIGR01730">
    <property type="entry name" value="RND_mfp"/>
    <property type="match status" value="1"/>
</dbReference>
<dbReference type="GO" id="GO:0016020">
    <property type="term" value="C:membrane"/>
    <property type="evidence" value="ECO:0007669"/>
    <property type="project" value="InterPro"/>
</dbReference>
<organism evidence="6 7">
    <name type="scientific">Flagellimonas marinaquae</name>
    <dbReference type="NCBI Taxonomy" id="254955"/>
    <lineage>
        <taxon>Bacteria</taxon>
        <taxon>Pseudomonadati</taxon>
        <taxon>Bacteroidota</taxon>
        <taxon>Flavobacteriia</taxon>
        <taxon>Flavobacteriales</taxon>
        <taxon>Flavobacteriaceae</taxon>
        <taxon>Flagellimonas</taxon>
    </lineage>
</organism>
<keyword evidence="4" id="KW-0472">Membrane</keyword>
<dbReference type="Proteomes" id="UP001330184">
    <property type="component" value="Chromosome"/>
</dbReference>
<evidence type="ECO:0000256" key="2">
    <source>
        <dbReference type="ARBA" id="ARBA00009477"/>
    </source>
</evidence>
<dbReference type="PANTHER" id="PTHR32347:SF23">
    <property type="entry name" value="BLL5650 PROTEIN"/>
    <property type="match status" value="1"/>
</dbReference>
<dbReference type="Gene3D" id="2.40.420.20">
    <property type="match status" value="1"/>
</dbReference>
<gene>
    <name evidence="6" type="ORF">MACH07_11710</name>
</gene>
<evidence type="ECO:0000256" key="1">
    <source>
        <dbReference type="ARBA" id="ARBA00004196"/>
    </source>
</evidence>
<dbReference type="SUPFAM" id="SSF111369">
    <property type="entry name" value="HlyD-like secretion proteins"/>
    <property type="match status" value="1"/>
</dbReference>
<comment type="similarity">
    <text evidence="2">Belongs to the membrane fusion protein (MFP) (TC 8.A.1) family.</text>
</comment>
<proteinExistence type="inferred from homology"/>